<dbReference type="AlphaFoldDB" id="A0A016UGP9"/>
<organism evidence="1 2">
    <name type="scientific">Ancylostoma ceylanicum</name>
    <dbReference type="NCBI Taxonomy" id="53326"/>
    <lineage>
        <taxon>Eukaryota</taxon>
        <taxon>Metazoa</taxon>
        <taxon>Ecdysozoa</taxon>
        <taxon>Nematoda</taxon>
        <taxon>Chromadorea</taxon>
        <taxon>Rhabditida</taxon>
        <taxon>Rhabditina</taxon>
        <taxon>Rhabditomorpha</taxon>
        <taxon>Strongyloidea</taxon>
        <taxon>Ancylostomatidae</taxon>
        <taxon>Ancylostomatinae</taxon>
        <taxon>Ancylostoma</taxon>
    </lineage>
</organism>
<evidence type="ECO:0008006" key="3">
    <source>
        <dbReference type="Google" id="ProtNLM"/>
    </source>
</evidence>
<gene>
    <name evidence="1" type="primary">Acey_s0040.g246</name>
    <name evidence="1" type="ORF">Y032_0040g246</name>
</gene>
<comment type="caution">
    <text evidence="1">The sequence shown here is derived from an EMBL/GenBank/DDBJ whole genome shotgun (WGS) entry which is preliminary data.</text>
</comment>
<dbReference type="EMBL" id="JARK01001376">
    <property type="protein sequence ID" value="EYC14509.1"/>
    <property type="molecule type" value="Genomic_DNA"/>
</dbReference>
<dbReference type="GO" id="GO:0003676">
    <property type="term" value="F:nucleic acid binding"/>
    <property type="evidence" value="ECO:0007669"/>
    <property type="project" value="InterPro"/>
</dbReference>
<evidence type="ECO:0000313" key="2">
    <source>
        <dbReference type="Proteomes" id="UP000024635"/>
    </source>
</evidence>
<dbReference type="PANTHER" id="PTHR46060">
    <property type="entry name" value="MARINER MOS1 TRANSPOSASE-LIKE PROTEIN"/>
    <property type="match status" value="1"/>
</dbReference>
<dbReference type="PANTHER" id="PTHR46060:SF1">
    <property type="entry name" value="MARINER MOS1 TRANSPOSASE-LIKE PROTEIN"/>
    <property type="match status" value="1"/>
</dbReference>
<dbReference type="Proteomes" id="UP000024635">
    <property type="component" value="Unassembled WGS sequence"/>
</dbReference>
<dbReference type="Gene3D" id="3.30.420.10">
    <property type="entry name" value="Ribonuclease H-like superfamily/Ribonuclease H"/>
    <property type="match status" value="1"/>
</dbReference>
<dbReference type="InterPro" id="IPR036397">
    <property type="entry name" value="RNaseH_sf"/>
</dbReference>
<reference evidence="2" key="1">
    <citation type="journal article" date="2015" name="Nat. Genet.">
        <title>The genome and transcriptome of the zoonotic hookworm Ancylostoma ceylanicum identify infection-specific gene families.</title>
        <authorList>
            <person name="Schwarz E.M."/>
            <person name="Hu Y."/>
            <person name="Antoshechkin I."/>
            <person name="Miller M.M."/>
            <person name="Sternberg P.W."/>
            <person name="Aroian R.V."/>
        </authorList>
    </citation>
    <scope>NUCLEOTIDE SEQUENCE</scope>
    <source>
        <strain evidence="2">HY135</strain>
    </source>
</reference>
<dbReference type="STRING" id="53326.A0A016UGP9"/>
<proteinExistence type="predicted"/>
<accession>A0A016UGP9</accession>
<keyword evidence="2" id="KW-1185">Reference proteome</keyword>
<sequence length="97" mass="11142">MVDLHYQRLNVMAAKIAKKGPNYDTIRFLLENARPLTTRMTRQKLLDFGWELLTSPPYGPDLAPEDYQLLLALSNALQGKASDDEDDLDRWLSNFSE</sequence>
<dbReference type="InterPro" id="IPR052709">
    <property type="entry name" value="Transposase-MT_Hybrid"/>
</dbReference>
<dbReference type="OrthoDB" id="9970333at2759"/>
<protein>
    <recommendedName>
        <fullName evidence="3">Mos1 transposase HTH domain-containing protein</fullName>
    </recommendedName>
</protein>
<evidence type="ECO:0000313" key="1">
    <source>
        <dbReference type="EMBL" id="EYC14509.1"/>
    </source>
</evidence>
<name>A0A016UGP9_9BILA</name>